<feature type="non-terminal residue" evidence="2">
    <location>
        <position position="1"/>
    </location>
</feature>
<name>A0A382UHS8_9ZZZZ</name>
<evidence type="ECO:0000313" key="2">
    <source>
        <dbReference type="EMBL" id="SVD33829.1"/>
    </source>
</evidence>
<organism evidence="2">
    <name type="scientific">marine metagenome</name>
    <dbReference type="NCBI Taxonomy" id="408172"/>
    <lineage>
        <taxon>unclassified sequences</taxon>
        <taxon>metagenomes</taxon>
        <taxon>ecological metagenomes</taxon>
    </lineage>
</organism>
<feature type="compositionally biased region" description="Basic and acidic residues" evidence="1">
    <location>
        <begin position="66"/>
        <end position="77"/>
    </location>
</feature>
<reference evidence="2" key="1">
    <citation type="submission" date="2018-05" db="EMBL/GenBank/DDBJ databases">
        <authorList>
            <person name="Lanie J.A."/>
            <person name="Ng W.-L."/>
            <person name="Kazmierczak K.M."/>
            <person name="Andrzejewski T.M."/>
            <person name="Davidsen T.M."/>
            <person name="Wayne K.J."/>
            <person name="Tettelin H."/>
            <person name="Glass J.I."/>
            <person name="Rusch D."/>
            <person name="Podicherti R."/>
            <person name="Tsui H.-C.T."/>
            <person name="Winkler M.E."/>
        </authorList>
    </citation>
    <scope>NUCLEOTIDE SEQUENCE</scope>
</reference>
<feature type="non-terminal residue" evidence="2">
    <location>
        <position position="292"/>
    </location>
</feature>
<dbReference type="AlphaFoldDB" id="A0A382UHS8"/>
<proteinExistence type="predicted"/>
<dbReference type="EMBL" id="UINC01144365">
    <property type="protein sequence ID" value="SVD33829.1"/>
    <property type="molecule type" value="Genomic_DNA"/>
</dbReference>
<protein>
    <submittedName>
        <fullName evidence="2">Uncharacterized protein</fullName>
    </submittedName>
</protein>
<gene>
    <name evidence="2" type="ORF">METZ01_LOCUS386683</name>
</gene>
<accession>A0A382UHS8</accession>
<feature type="region of interest" description="Disordered" evidence="1">
    <location>
        <begin position="57"/>
        <end position="77"/>
    </location>
</feature>
<sequence length="292" mass="32578">WFVALQASLSAEDWQTEGNPVKVTLKTTSLDGEGRIAEGSLKIHRLKEPESVQRAKLGGQRHHHFHGEGIGRDVKPEPDLSNVNSWELGEAVSTQGFTTDAEGNKDFSIKLKAGAYRAVLETEDRFGKEVKGLLPILVVNPDAKRFSIKVPNHVAAPTWTVEPGKSLEAIWGTGYRSGRAFVEIIHRRKSLKAFWTAERVTQAKIEQEVTEAMRGGFTVHVTYVRENRAYLTTRQVNVPWTNKNLSVKWEHFTSKLEPGVKETWTAVVTGSDAKKAVAEMVAPLYDESLDAY</sequence>
<evidence type="ECO:0000256" key="1">
    <source>
        <dbReference type="SAM" id="MobiDB-lite"/>
    </source>
</evidence>